<dbReference type="eggNOG" id="arCOG07569">
    <property type="taxonomic scope" value="Archaea"/>
</dbReference>
<dbReference type="SUPFAM" id="SSF46785">
    <property type="entry name" value="Winged helix' DNA-binding domain"/>
    <property type="match status" value="1"/>
</dbReference>
<comment type="caution">
    <text evidence="1">The sequence shown here is derived from an EMBL/GenBank/DDBJ whole genome shotgun (WGS) entry which is preliminary data.</text>
</comment>
<dbReference type="RefSeq" id="WP_008389958.1">
    <property type="nucleotide sequence ID" value="NZ_AOIV01000044.1"/>
</dbReference>
<dbReference type="OrthoDB" id="74749at2157"/>
<accession>M0CTE7</accession>
<evidence type="ECO:0000313" key="2">
    <source>
        <dbReference type="Proteomes" id="UP000011513"/>
    </source>
</evidence>
<dbReference type="Pfam" id="PF24366">
    <property type="entry name" value="DUF7522"/>
    <property type="match status" value="1"/>
</dbReference>
<name>M0CTE7_HALPD</name>
<reference evidence="1 2" key="1">
    <citation type="journal article" date="2014" name="PLoS Genet.">
        <title>Phylogenetically driven sequencing of extremely halophilic archaea reveals strategies for static and dynamic osmo-response.</title>
        <authorList>
            <person name="Becker E.A."/>
            <person name="Seitzer P.M."/>
            <person name="Tritt A."/>
            <person name="Larsen D."/>
            <person name="Krusor M."/>
            <person name="Yao A.I."/>
            <person name="Wu D."/>
            <person name="Madern D."/>
            <person name="Eisen J.A."/>
            <person name="Darling A.E."/>
            <person name="Facciotti M.T."/>
        </authorList>
    </citation>
    <scope>NUCLEOTIDE SEQUENCE [LARGE SCALE GENOMIC DNA]</scope>
    <source>
        <strain evidence="1 2">JCM 14848</strain>
    </source>
</reference>
<dbReference type="InterPro" id="IPR036388">
    <property type="entry name" value="WH-like_DNA-bd_sf"/>
</dbReference>
<organism evidence="1 2">
    <name type="scientific">Halogeometricum pallidum JCM 14848</name>
    <dbReference type="NCBI Taxonomy" id="1227487"/>
    <lineage>
        <taxon>Archaea</taxon>
        <taxon>Methanobacteriati</taxon>
        <taxon>Methanobacteriota</taxon>
        <taxon>Stenosarchaea group</taxon>
        <taxon>Halobacteria</taxon>
        <taxon>Halobacteriales</taxon>
        <taxon>Haloferacaceae</taxon>
        <taxon>Halogeometricum</taxon>
    </lineage>
</organism>
<dbReference type="InterPro" id="IPR055944">
    <property type="entry name" value="DUF7522"/>
</dbReference>
<dbReference type="Proteomes" id="UP000011513">
    <property type="component" value="Unassembled WGS sequence"/>
</dbReference>
<dbReference type="EMBL" id="AOIV01000044">
    <property type="protein sequence ID" value="ELZ26500.1"/>
    <property type="molecule type" value="Genomic_DNA"/>
</dbReference>
<gene>
    <name evidence="1" type="ORF">C474_20169</name>
</gene>
<proteinExistence type="predicted"/>
<dbReference type="Gene3D" id="1.10.10.10">
    <property type="entry name" value="Winged helix-like DNA-binding domain superfamily/Winged helix DNA-binding domain"/>
    <property type="match status" value="1"/>
</dbReference>
<evidence type="ECO:0000313" key="1">
    <source>
        <dbReference type="EMBL" id="ELZ26500.1"/>
    </source>
</evidence>
<dbReference type="PATRIC" id="fig|1227487.5.peg.4015"/>
<protein>
    <submittedName>
        <fullName evidence="1">Uncharacterized protein</fullName>
    </submittedName>
</protein>
<dbReference type="eggNOG" id="arCOG01057">
    <property type="taxonomic scope" value="Archaea"/>
</dbReference>
<dbReference type="AlphaFoldDB" id="M0CTE7"/>
<sequence>MTDSWDTAGYIASSRYRASVCEFLEGEGPELPSRIASELELAQPHVSRALSELRERGVVELLVPESQQKGRLYGLTRRGRTALVRLHGESESGSVSVTFVEEKAFPYPPLVDFLAAEYPDTFRVALVREGDDSDVFVANEEVREACDSNSLSTVIGALSAGDATVDEQLERTDADDERFVVRGFEHSLWIRLPVSEDIEVFVSLDRNAEVNVNSFVDACRRRLKN</sequence>
<dbReference type="InterPro" id="IPR036390">
    <property type="entry name" value="WH_DNA-bd_sf"/>
</dbReference>
<dbReference type="InParanoid" id="M0CTE7"/>
<keyword evidence="2" id="KW-1185">Reference proteome</keyword>